<feature type="transmembrane region" description="Helical" evidence="10">
    <location>
        <begin position="557"/>
        <end position="575"/>
    </location>
</feature>
<dbReference type="PROSITE" id="PS51767">
    <property type="entry name" value="PEPTIDASE_A1"/>
    <property type="match status" value="1"/>
</dbReference>
<dbReference type="eggNOG" id="KOG1339">
    <property type="taxonomic scope" value="Eukaryota"/>
</dbReference>
<evidence type="ECO:0000256" key="5">
    <source>
        <dbReference type="ARBA" id="ARBA00022729"/>
    </source>
</evidence>
<feature type="region of interest" description="Disordered" evidence="9">
    <location>
        <begin position="62"/>
        <end position="82"/>
    </location>
</feature>
<dbReference type="CDD" id="cd05471">
    <property type="entry name" value="pepsin_like"/>
    <property type="match status" value="1"/>
</dbReference>
<evidence type="ECO:0000256" key="2">
    <source>
        <dbReference type="ARBA" id="ARBA00007447"/>
    </source>
</evidence>
<evidence type="ECO:0000313" key="12">
    <source>
        <dbReference type="EMBL" id="EJK74553.1"/>
    </source>
</evidence>
<dbReference type="GO" id="GO:0006508">
    <property type="term" value="P:proteolysis"/>
    <property type="evidence" value="ECO:0007669"/>
    <property type="project" value="UniProtKB-KW"/>
</dbReference>
<dbReference type="InterPro" id="IPR034164">
    <property type="entry name" value="Pepsin-like_dom"/>
</dbReference>
<evidence type="ECO:0000259" key="11">
    <source>
        <dbReference type="PROSITE" id="PS51767"/>
    </source>
</evidence>
<keyword evidence="8 10" id="KW-0472">Membrane</keyword>
<dbReference type="PANTHER" id="PTHR13683:SF375">
    <property type="entry name" value="PEPTIDASE A1 DOMAIN-CONTAINING PROTEIN"/>
    <property type="match status" value="1"/>
</dbReference>
<proteinExistence type="inferred from homology"/>
<evidence type="ECO:0000256" key="8">
    <source>
        <dbReference type="ARBA" id="ARBA00023136"/>
    </source>
</evidence>
<evidence type="ECO:0000256" key="9">
    <source>
        <dbReference type="SAM" id="MobiDB-lite"/>
    </source>
</evidence>
<dbReference type="Gene3D" id="2.40.70.10">
    <property type="entry name" value="Acid Proteases"/>
    <property type="match status" value="2"/>
</dbReference>
<comment type="caution">
    <text evidence="12">The sequence shown here is derived from an EMBL/GenBank/DDBJ whole genome shotgun (WGS) entry which is preliminary data.</text>
</comment>
<keyword evidence="5" id="KW-0732">Signal</keyword>
<gene>
    <name evidence="12" type="ORF">THAOC_03763</name>
</gene>
<keyword evidence="7 10" id="KW-1133">Transmembrane helix</keyword>
<keyword evidence="6" id="KW-0378">Hydrolase</keyword>
<reference evidence="12 13" key="1">
    <citation type="journal article" date="2012" name="Genome Biol.">
        <title>Genome and low-iron response of an oceanic diatom adapted to chronic iron limitation.</title>
        <authorList>
            <person name="Lommer M."/>
            <person name="Specht M."/>
            <person name="Roy A.S."/>
            <person name="Kraemer L."/>
            <person name="Andreson R."/>
            <person name="Gutowska M.A."/>
            <person name="Wolf J."/>
            <person name="Bergner S.V."/>
            <person name="Schilhabel M.B."/>
            <person name="Klostermeier U.C."/>
            <person name="Beiko R.G."/>
            <person name="Rosenstiel P."/>
            <person name="Hippler M."/>
            <person name="Laroche J."/>
        </authorList>
    </citation>
    <scope>NUCLEOTIDE SEQUENCE [LARGE SCALE GENOMIC DNA]</scope>
    <source>
        <strain evidence="12 13">CCMP1005</strain>
    </source>
</reference>
<evidence type="ECO:0000256" key="10">
    <source>
        <dbReference type="SAM" id="Phobius"/>
    </source>
</evidence>
<evidence type="ECO:0000256" key="3">
    <source>
        <dbReference type="ARBA" id="ARBA00022670"/>
    </source>
</evidence>
<dbReference type="InterPro" id="IPR033121">
    <property type="entry name" value="PEPTIDASE_A1"/>
</dbReference>
<dbReference type="InterPro" id="IPR032861">
    <property type="entry name" value="TAXi_N"/>
</dbReference>
<keyword evidence="3" id="KW-0645">Protease</keyword>
<feature type="domain" description="Peptidase A1" evidence="11">
    <location>
        <begin position="95"/>
        <end position="496"/>
    </location>
</feature>
<protein>
    <recommendedName>
        <fullName evidence="11">Peptidase A1 domain-containing protein</fullName>
    </recommendedName>
</protein>
<accession>K0T6Y7</accession>
<evidence type="ECO:0000256" key="4">
    <source>
        <dbReference type="ARBA" id="ARBA00022692"/>
    </source>
</evidence>
<dbReference type="SUPFAM" id="SSF50630">
    <property type="entry name" value="Acid proteases"/>
    <property type="match status" value="1"/>
</dbReference>
<dbReference type="GO" id="GO:0004190">
    <property type="term" value="F:aspartic-type endopeptidase activity"/>
    <property type="evidence" value="ECO:0007669"/>
    <property type="project" value="InterPro"/>
</dbReference>
<keyword evidence="4 10" id="KW-0812">Transmembrane</keyword>
<dbReference type="OrthoDB" id="2747330at2759"/>
<evidence type="ECO:0000256" key="7">
    <source>
        <dbReference type="ARBA" id="ARBA00022989"/>
    </source>
</evidence>
<dbReference type="PANTHER" id="PTHR13683">
    <property type="entry name" value="ASPARTYL PROTEASES"/>
    <property type="match status" value="1"/>
</dbReference>
<sequence length="622" mass="67992">MLQFADRLLWDDDGPTLVHVPLHSRESVLKRRGLRHIVDEERGEDPSETFARWARGLDHLDANAKEGAGPDGGAEDHSGSSARRALQEYAGDGTYFIEAYVGTPAQKRMLAVSSGSDFTSFPCEGCTRCGPLLTNFRQSASGTFEEMPCGRCVGGQREDVCDDSRERCLARGYNLVDKSAWLAYEARDYVYVGGAEEQLAEEGVLEKAGTSVPRDHGFPLVFACQTEATGWYATQVKDGVVGFSTARTSFVNQMVFQQKLPHPRFAMCFQQKLLVGDGDDMRSTGVVTLGGYNPKILDAPLVFVQNTAVQGDTRYKVYVRNIYFRKGGGQSVVPFRDGQALKKLNFDAVRFNAKNGGTILDSGVPLLILDEGIQKSFLEEWKKMVGADFTFGKMILTQKDVRSFPTIIVQIRAHDGVDKSFNPRTVPNMAGDIDPLHPFDALLAIPATHYLDFNPSTGTYRAKISLDSKLGSFLGIGAMQGHLFYYDLADDRIGFAESYNCNTLKNQAGGDDDFFLMPTFPGDGGFGDQDGGFVPEVLTPDDQGDNNVGGCTSATCISFVTVGYCIVVIALAVAYQKYKPRDRSKQFDGDGAGENWDDETEVLNPAFEKHLRGSRGGGGGFA</sequence>
<dbReference type="EMBL" id="AGNL01003561">
    <property type="protein sequence ID" value="EJK74553.1"/>
    <property type="molecule type" value="Genomic_DNA"/>
</dbReference>
<dbReference type="InterPro" id="IPR001461">
    <property type="entry name" value="Aspartic_peptidase_A1"/>
</dbReference>
<dbReference type="AlphaFoldDB" id="K0T6Y7"/>
<comment type="subcellular location">
    <subcellularLocation>
        <location evidence="1">Membrane</location>
    </subcellularLocation>
</comment>
<evidence type="ECO:0000256" key="6">
    <source>
        <dbReference type="ARBA" id="ARBA00022801"/>
    </source>
</evidence>
<evidence type="ECO:0000313" key="13">
    <source>
        <dbReference type="Proteomes" id="UP000266841"/>
    </source>
</evidence>
<evidence type="ECO:0000256" key="1">
    <source>
        <dbReference type="ARBA" id="ARBA00004370"/>
    </source>
</evidence>
<dbReference type="Pfam" id="PF14543">
    <property type="entry name" value="TAXi_N"/>
    <property type="match status" value="1"/>
</dbReference>
<dbReference type="InterPro" id="IPR021109">
    <property type="entry name" value="Peptidase_aspartic_dom_sf"/>
</dbReference>
<keyword evidence="13" id="KW-1185">Reference proteome</keyword>
<dbReference type="GO" id="GO:0016020">
    <property type="term" value="C:membrane"/>
    <property type="evidence" value="ECO:0007669"/>
    <property type="project" value="UniProtKB-SubCell"/>
</dbReference>
<dbReference type="Proteomes" id="UP000266841">
    <property type="component" value="Unassembled WGS sequence"/>
</dbReference>
<name>K0T6Y7_THAOC</name>
<dbReference type="OMA" id="VFACQTE"/>
<organism evidence="12 13">
    <name type="scientific">Thalassiosira oceanica</name>
    <name type="common">Marine diatom</name>
    <dbReference type="NCBI Taxonomy" id="159749"/>
    <lineage>
        <taxon>Eukaryota</taxon>
        <taxon>Sar</taxon>
        <taxon>Stramenopiles</taxon>
        <taxon>Ochrophyta</taxon>
        <taxon>Bacillariophyta</taxon>
        <taxon>Coscinodiscophyceae</taxon>
        <taxon>Thalassiosirophycidae</taxon>
        <taxon>Thalassiosirales</taxon>
        <taxon>Thalassiosiraceae</taxon>
        <taxon>Thalassiosira</taxon>
    </lineage>
</organism>
<comment type="similarity">
    <text evidence="2">Belongs to the peptidase A1 family.</text>
</comment>